<evidence type="ECO:0000256" key="2">
    <source>
        <dbReference type="ARBA" id="ARBA00023125"/>
    </source>
</evidence>
<dbReference type="CDD" id="cd00038">
    <property type="entry name" value="CAP_ED"/>
    <property type="match status" value="1"/>
</dbReference>
<dbReference type="InterPro" id="IPR012318">
    <property type="entry name" value="HTH_CRP"/>
</dbReference>
<dbReference type="InterPro" id="IPR014710">
    <property type="entry name" value="RmlC-like_jellyroll"/>
</dbReference>
<organism evidence="6 7">
    <name type="scientific">Joostella atrarenae</name>
    <dbReference type="NCBI Taxonomy" id="679257"/>
    <lineage>
        <taxon>Bacteria</taxon>
        <taxon>Pseudomonadati</taxon>
        <taxon>Bacteroidota</taxon>
        <taxon>Flavobacteriia</taxon>
        <taxon>Flavobacteriales</taxon>
        <taxon>Flavobacteriaceae</taxon>
        <taxon>Joostella</taxon>
    </lineage>
</organism>
<dbReference type="Pfam" id="PF00027">
    <property type="entry name" value="cNMP_binding"/>
    <property type="match status" value="1"/>
</dbReference>
<keyword evidence="2" id="KW-0238">DNA-binding</keyword>
<comment type="caution">
    <text evidence="6">The sequence shown here is derived from an EMBL/GenBank/DDBJ whole genome shotgun (WGS) entry which is preliminary data.</text>
</comment>
<evidence type="ECO:0000259" key="4">
    <source>
        <dbReference type="PROSITE" id="PS50042"/>
    </source>
</evidence>
<proteinExistence type="predicted"/>
<evidence type="ECO:0000256" key="3">
    <source>
        <dbReference type="ARBA" id="ARBA00023163"/>
    </source>
</evidence>
<evidence type="ECO:0000313" key="7">
    <source>
        <dbReference type="Proteomes" id="UP000829517"/>
    </source>
</evidence>
<dbReference type="Gene3D" id="2.60.120.10">
    <property type="entry name" value="Jelly Rolls"/>
    <property type="match status" value="1"/>
</dbReference>
<dbReference type="InterPro" id="IPR036388">
    <property type="entry name" value="WH-like_DNA-bd_sf"/>
</dbReference>
<feature type="domain" description="HTH crp-type" evidence="5">
    <location>
        <begin position="146"/>
        <end position="221"/>
    </location>
</feature>
<accession>A0ABS9J3D6</accession>
<dbReference type="InterPro" id="IPR000595">
    <property type="entry name" value="cNMP-bd_dom"/>
</dbReference>
<dbReference type="InterPro" id="IPR050397">
    <property type="entry name" value="Env_Response_Regulators"/>
</dbReference>
<keyword evidence="7" id="KW-1185">Reference proteome</keyword>
<dbReference type="SUPFAM" id="SSF51206">
    <property type="entry name" value="cAMP-binding domain-like"/>
    <property type="match status" value="1"/>
</dbReference>
<reference evidence="6 7" key="1">
    <citation type="submission" date="2021-01" db="EMBL/GenBank/DDBJ databases">
        <title>Genome sequencing of Joostella atrarenae M1-2 (= KCTC 23194).</title>
        <authorList>
            <person name="Zakaria M.R."/>
            <person name="Lam M.Q."/>
            <person name="Chong C.S."/>
        </authorList>
    </citation>
    <scope>NUCLEOTIDE SEQUENCE [LARGE SCALE GENOMIC DNA]</scope>
    <source>
        <strain evidence="6 7">M1-2</strain>
    </source>
</reference>
<dbReference type="RefSeq" id="WP_236958903.1">
    <property type="nucleotide sequence ID" value="NZ_JAETXX010000004.1"/>
</dbReference>
<dbReference type="InterPro" id="IPR036390">
    <property type="entry name" value="WH_DNA-bd_sf"/>
</dbReference>
<dbReference type="Pfam" id="PF13545">
    <property type="entry name" value="HTH_Crp_2"/>
    <property type="match status" value="1"/>
</dbReference>
<gene>
    <name evidence="6" type="ORF">JM658_08870</name>
</gene>
<dbReference type="SMART" id="SM00100">
    <property type="entry name" value="cNMP"/>
    <property type="match status" value="1"/>
</dbReference>
<name>A0ABS9J3D6_9FLAO</name>
<dbReference type="PANTHER" id="PTHR24567:SF74">
    <property type="entry name" value="HTH-TYPE TRANSCRIPTIONAL REGULATOR ARCR"/>
    <property type="match status" value="1"/>
</dbReference>
<evidence type="ECO:0000313" key="6">
    <source>
        <dbReference type="EMBL" id="MCF8714937.1"/>
    </source>
</evidence>
<dbReference type="InterPro" id="IPR018490">
    <property type="entry name" value="cNMP-bd_dom_sf"/>
</dbReference>
<dbReference type="PROSITE" id="PS51063">
    <property type="entry name" value="HTH_CRP_2"/>
    <property type="match status" value="1"/>
</dbReference>
<dbReference type="Gene3D" id="1.10.10.10">
    <property type="entry name" value="Winged helix-like DNA-binding domain superfamily/Winged helix DNA-binding domain"/>
    <property type="match status" value="1"/>
</dbReference>
<dbReference type="SMART" id="SM00419">
    <property type="entry name" value="HTH_CRP"/>
    <property type="match status" value="1"/>
</dbReference>
<keyword evidence="1" id="KW-0805">Transcription regulation</keyword>
<dbReference type="PANTHER" id="PTHR24567">
    <property type="entry name" value="CRP FAMILY TRANSCRIPTIONAL REGULATORY PROTEIN"/>
    <property type="match status" value="1"/>
</dbReference>
<protein>
    <submittedName>
        <fullName evidence="6">Crp/Fnr family transcriptional regulator</fullName>
    </submittedName>
</protein>
<dbReference type="PROSITE" id="PS50042">
    <property type="entry name" value="CNMP_BINDING_3"/>
    <property type="match status" value="1"/>
</dbReference>
<sequence length="226" mass="26397">MACTWSLIDVNLFNILCPHKFDNYKEAHVFQEYSKEDYIYFEKDNSDKIFLIESGKVKIGYYTEDGREIVKSIHGKGDVFGEKAIIGEENRNEFAMALSDTSICCLSLDTILDLMRDNQHFSLKIYKFIGLRFKKIERRLSILLFKDAKSRLVEFLKELSEEYGYDCKYTGNRIIKHPYTQKDMASLLGTSRPTLNCLFNDLKDEGLLVYDRKEIILSKNREMLAS</sequence>
<evidence type="ECO:0000259" key="5">
    <source>
        <dbReference type="PROSITE" id="PS51063"/>
    </source>
</evidence>
<evidence type="ECO:0000256" key="1">
    <source>
        <dbReference type="ARBA" id="ARBA00023015"/>
    </source>
</evidence>
<feature type="domain" description="Cyclic nucleotide-binding" evidence="4">
    <location>
        <begin position="12"/>
        <end position="115"/>
    </location>
</feature>
<dbReference type="EMBL" id="JAETXX010000004">
    <property type="protein sequence ID" value="MCF8714937.1"/>
    <property type="molecule type" value="Genomic_DNA"/>
</dbReference>
<dbReference type="Proteomes" id="UP000829517">
    <property type="component" value="Unassembled WGS sequence"/>
</dbReference>
<dbReference type="SUPFAM" id="SSF46785">
    <property type="entry name" value="Winged helix' DNA-binding domain"/>
    <property type="match status" value="1"/>
</dbReference>
<keyword evidence="3" id="KW-0804">Transcription</keyword>